<dbReference type="SUPFAM" id="SSF69618">
    <property type="entry name" value="HemD-like"/>
    <property type="match status" value="1"/>
</dbReference>
<evidence type="ECO:0000313" key="3">
    <source>
        <dbReference type="Proteomes" id="UP000248597"/>
    </source>
</evidence>
<accession>A0A2W5LBW2</accession>
<dbReference type="Pfam" id="PF02602">
    <property type="entry name" value="HEM4"/>
    <property type="match status" value="1"/>
</dbReference>
<protein>
    <submittedName>
        <fullName evidence="2">Uroporphyrinogen-III synthase</fullName>
    </submittedName>
</protein>
<dbReference type="Proteomes" id="UP000248597">
    <property type="component" value="Unassembled WGS sequence"/>
</dbReference>
<dbReference type="AlphaFoldDB" id="A0A2W5LBW2"/>
<dbReference type="InterPro" id="IPR003754">
    <property type="entry name" value="4pyrrol_synth_uPrphyn_synth"/>
</dbReference>
<feature type="domain" description="Tetrapyrrole biosynthesis uroporphyrinogen III synthase" evidence="1">
    <location>
        <begin position="21"/>
        <end position="217"/>
    </location>
</feature>
<dbReference type="InterPro" id="IPR036108">
    <property type="entry name" value="4pyrrol_syn_uPrphyn_synt_sf"/>
</dbReference>
<evidence type="ECO:0000313" key="2">
    <source>
        <dbReference type="EMBL" id="PZQ24135.1"/>
    </source>
</evidence>
<dbReference type="GO" id="GO:0033014">
    <property type="term" value="P:tetrapyrrole biosynthetic process"/>
    <property type="evidence" value="ECO:0007669"/>
    <property type="project" value="InterPro"/>
</dbReference>
<dbReference type="Gene3D" id="3.40.50.10090">
    <property type="match status" value="1"/>
</dbReference>
<proteinExistence type="predicted"/>
<name>A0A2W5LBW2_SPHMC</name>
<gene>
    <name evidence="2" type="ORF">DI569_01700</name>
</gene>
<comment type="caution">
    <text evidence="2">The sequence shown here is derived from an EMBL/GenBank/DDBJ whole genome shotgun (WGS) entry which is preliminary data.</text>
</comment>
<dbReference type="EMBL" id="QFPJ01000003">
    <property type="protein sequence ID" value="PZQ24135.1"/>
    <property type="molecule type" value="Genomic_DNA"/>
</dbReference>
<reference evidence="2 3" key="1">
    <citation type="submission" date="2017-08" db="EMBL/GenBank/DDBJ databases">
        <title>Infants hospitalized years apart are colonized by the same room-sourced microbial strains.</title>
        <authorList>
            <person name="Brooks B."/>
            <person name="Olm M.R."/>
            <person name="Firek B.A."/>
            <person name="Baker R."/>
            <person name="Thomas B.C."/>
            <person name="Morowitz M.J."/>
            <person name="Banfield J.F."/>
        </authorList>
    </citation>
    <scope>NUCLEOTIDE SEQUENCE [LARGE SCALE GENOMIC DNA]</scope>
    <source>
        <strain evidence="2">S2_005_003_R2_47</strain>
    </source>
</reference>
<dbReference type="GO" id="GO:0004852">
    <property type="term" value="F:uroporphyrinogen-III synthase activity"/>
    <property type="evidence" value="ECO:0007669"/>
    <property type="project" value="InterPro"/>
</dbReference>
<sequence length="229" mass="23296">MTVTRPLIVTRPDPGGTATLARARAMGLDAHHLPLFAARPLDWTPPDPAGFDALLLTSAQAVRLAGAGLARLAVLPVHAVGAATARAAEAAGLTVAAVGDGDVQSLADGMASRKIGRILWLCGRDRTAFDFGAATVCALPCYAVDAVEPPPEWDARIASDAVLLAHSRRAASRIADLTEGRRAALAIVAISPAARGAAGDGWGAIVAAPQPTDAAMLAVARTLCHKGAK</sequence>
<organism evidence="2 3">
    <name type="scientific">Sphingopyxis macrogoltabida</name>
    <name type="common">Sphingomonas macrogoltabidus</name>
    <dbReference type="NCBI Taxonomy" id="33050"/>
    <lineage>
        <taxon>Bacteria</taxon>
        <taxon>Pseudomonadati</taxon>
        <taxon>Pseudomonadota</taxon>
        <taxon>Alphaproteobacteria</taxon>
        <taxon>Sphingomonadales</taxon>
        <taxon>Sphingomonadaceae</taxon>
        <taxon>Sphingopyxis</taxon>
    </lineage>
</organism>
<evidence type="ECO:0000259" key="1">
    <source>
        <dbReference type="Pfam" id="PF02602"/>
    </source>
</evidence>